<gene>
    <name evidence="2" type="primary">mag9</name>
</gene>
<organism evidence="2">
    <name type="scientific">Rhizoctonia solani</name>
    <dbReference type="NCBI Taxonomy" id="456999"/>
    <lineage>
        <taxon>Eukaryota</taxon>
        <taxon>Fungi</taxon>
        <taxon>Dikarya</taxon>
        <taxon>Basidiomycota</taxon>
        <taxon>Agaricomycotina</taxon>
        <taxon>Agaricomycetes</taxon>
        <taxon>Cantharellales</taxon>
        <taxon>Ceratobasidiaceae</taxon>
        <taxon>Rhizoctonia</taxon>
    </lineage>
</organism>
<keyword evidence="2" id="KW-0378">Hydrolase</keyword>
<keyword evidence="2" id="KW-0540">Nuclease</keyword>
<dbReference type="EMBL" id="MW995474">
    <property type="protein sequence ID" value="QWC53652.1"/>
    <property type="molecule type" value="Genomic_DNA"/>
</dbReference>
<protein>
    <submittedName>
        <fullName evidence="2">LAGLIDADG homing endonuclease</fullName>
    </submittedName>
</protein>
<dbReference type="GO" id="GO:0004519">
    <property type="term" value="F:endonuclease activity"/>
    <property type="evidence" value="ECO:0007669"/>
    <property type="project" value="UniProtKB-KW"/>
</dbReference>
<keyword evidence="2" id="KW-0255">Endonuclease</keyword>
<feature type="domain" description="Homing endonuclease LAGLIDADG" evidence="1">
    <location>
        <begin position="31"/>
        <end position="149"/>
    </location>
</feature>
<dbReference type="InterPro" id="IPR004860">
    <property type="entry name" value="LAGLIDADG_dom"/>
</dbReference>
<accession>A0A8E8GT08</accession>
<name>A0A8E8GT08_9AGAM</name>
<geneLocation type="mitochondrion" evidence="2"/>
<evidence type="ECO:0000313" key="2">
    <source>
        <dbReference type="EMBL" id="QWC53652.1"/>
    </source>
</evidence>
<sequence length="155" mass="17750">MKNNSNLNPIKPGLLSQAERKNFSLTADLKGIMVGLLLGDSHAQKRSKNTNIFFEQSILHKDYLMHLYELFKLYCLSEPKLSVRAPSKVTGKVYSSLRFQTMALPCFNEFHDLFFLQGPKIVPLNIKDLFTPLSLAYWICEDGTFEKKNSSPKIF</sequence>
<keyword evidence="2" id="KW-0496">Mitochondrion</keyword>
<reference evidence="2" key="1">
    <citation type="submission" date="2021-04" db="EMBL/GenBank/DDBJ databases">
        <title>Mitogenome analysis reveals the evolution and host adaptation in Rhizoctonia solani.</title>
        <authorList>
            <person name="Zheng A."/>
            <person name="Lin R."/>
            <person name="Xia Y."/>
            <person name="Zhang D."/>
            <person name="Xiang X."/>
            <person name="Niu X."/>
            <person name="Liu Y."/>
            <person name="Jiang L."/>
            <person name="Wang X."/>
        </authorList>
    </citation>
    <scope>NUCLEOTIDE SEQUENCE</scope>
    <source>
        <strain evidence="2">AG1-IA</strain>
    </source>
</reference>
<dbReference type="Pfam" id="PF03161">
    <property type="entry name" value="LAGLIDADG_2"/>
    <property type="match status" value="1"/>
</dbReference>
<evidence type="ECO:0000259" key="1">
    <source>
        <dbReference type="Pfam" id="PF03161"/>
    </source>
</evidence>
<proteinExistence type="predicted"/>
<dbReference type="AlphaFoldDB" id="A0A8E8GT08"/>